<dbReference type="RefSeq" id="WP_010212239.1">
    <property type="nucleotide sequence ID" value="NZ_CP007637.1"/>
</dbReference>
<dbReference type="Proteomes" id="UP000027308">
    <property type="component" value="Chromosome"/>
</dbReference>
<dbReference type="EMBL" id="CP007637">
    <property type="protein sequence ID" value="AIB35334.1"/>
    <property type="molecule type" value="Genomic_DNA"/>
</dbReference>
<reference evidence="2 3" key="1">
    <citation type="submission" date="2014-05" db="EMBL/GenBank/DDBJ databases">
        <title>Pseudomonas simiae WCS417.</title>
        <authorList>
            <person name="Berendsen R.L."/>
        </authorList>
    </citation>
    <scope>NUCLEOTIDE SEQUENCE [LARGE SCALE GENOMIC DNA]</scope>
    <source>
        <strain evidence="2 3">WCS417</strain>
    </source>
</reference>
<protein>
    <submittedName>
        <fullName evidence="2">Uncharacterized protein</fullName>
    </submittedName>
</protein>
<sequence>MPKPEPIGVTNAGILELHAPLAPDSLDLMPDDDGRKIPVSFQSTGLRVEVPELPPGSDSLDPGDITVFKWYWDDALFETKKLEAPYDESDLPDVDAVVPSYLMDVGGLHRLKYEVVLRESSGNPGVASFITLLDSDRVGPNQGQRGPRLRFSAQIDAEGVTDAYLDDPANGNQVVGTIAPLWLDARLGDVVEGYLTLLPFHKPARKRSRRLDIVATTEITQEHKNGTRPVELHFPGDYLRGLKNAEYNGLYYLRDRSGRESGPSLTSPLLINLTPTPVELRPVQIPQLADGLINLDDARQKPDGVYMQILEVYGAAPGDFLHPFWDRIPLASIQITEIQAWPITVRIPYSVLASGGYEYTPGVIRAEYNWQRGNAPARPSATRFVPVNLTVAGDVSPDNPKPTNHLLPVVTVKGKDGDNQLSVNDEGLRVRVVAPLYNNPKPGELLELMAGTHPGPIATYEVKLGDTAGKEVEWFVDWAFIEILAGGLVPFFYWTFNGVNRQRARDTPVLINIIPIVGLKDLEYVGVTYDTGPDSGFISCSLRPWVNGVGVKIPGDESRLAPGDELKLHWASYAHPAGFSGAVIPETIQTFKHTLTGNEHRDGYTFQVPFVPYIKAPGLVEPAPGQTEPRHGSAVARYQVIRPFGAGMGYSGRKLVYIKLTRLAGQPPCLSDD</sequence>
<gene>
    <name evidence="2" type="ORF">PS417_07040</name>
</gene>
<evidence type="ECO:0000313" key="3">
    <source>
        <dbReference type="Proteomes" id="UP000027308"/>
    </source>
</evidence>
<keyword evidence="1" id="KW-0472">Membrane</keyword>
<organism evidence="2 3">
    <name type="scientific">Pseudomonas simiae</name>
    <dbReference type="NCBI Taxonomy" id="321846"/>
    <lineage>
        <taxon>Bacteria</taxon>
        <taxon>Pseudomonadati</taxon>
        <taxon>Pseudomonadota</taxon>
        <taxon>Gammaproteobacteria</taxon>
        <taxon>Pseudomonadales</taxon>
        <taxon>Pseudomonadaceae</taxon>
        <taxon>Pseudomonas</taxon>
    </lineage>
</organism>
<dbReference type="AlphaFoldDB" id="A0A1N7U6A0"/>
<dbReference type="OrthoDB" id="7024978at2"/>
<evidence type="ECO:0000256" key="1">
    <source>
        <dbReference type="SAM" id="Phobius"/>
    </source>
</evidence>
<evidence type="ECO:0000313" key="2">
    <source>
        <dbReference type="EMBL" id="AIB35334.1"/>
    </source>
</evidence>
<feature type="transmembrane region" description="Helical" evidence="1">
    <location>
        <begin position="474"/>
        <end position="496"/>
    </location>
</feature>
<accession>A0A1N7U6A0</accession>
<keyword evidence="1" id="KW-1133">Transmembrane helix</keyword>
<keyword evidence="1" id="KW-0812">Transmembrane</keyword>
<name>A0A1N7U6A0_9PSED</name>
<proteinExistence type="predicted"/>